<keyword evidence="6" id="KW-0238">DNA-binding</keyword>
<evidence type="ECO:0000259" key="10">
    <source>
        <dbReference type="PROSITE" id="PS50888"/>
    </source>
</evidence>
<dbReference type="GO" id="GO:0046983">
    <property type="term" value="F:protein dimerization activity"/>
    <property type="evidence" value="ECO:0007669"/>
    <property type="project" value="InterPro"/>
</dbReference>
<keyword evidence="8" id="KW-0539">Nucleus</keyword>
<keyword evidence="4" id="KW-0744">Spermatogenesis</keyword>
<evidence type="ECO:0000313" key="12">
    <source>
        <dbReference type="Proteomes" id="UP000245119"/>
    </source>
</evidence>
<evidence type="ECO:0000256" key="2">
    <source>
        <dbReference type="ARBA" id="ARBA00022473"/>
    </source>
</evidence>
<organism evidence="11 12">
    <name type="scientific">Pomacea canaliculata</name>
    <name type="common">Golden apple snail</name>
    <dbReference type="NCBI Taxonomy" id="400727"/>
    <lineage>
        <taxon>Eukaryota</taxon>
        <taxon>Metazoa</taxon>
        <taxon>Spiralia</taxon>
        <taxon>Lophotrochozoa</taxon>
        <taxon>Mollusca</taxon>
        <taxon>Gastropoda</taxon>
        <taxon>Caenogastropoda</taxon>
        <taxon>Architaenioglossa</taxon>
        <taxon>Ampullarioidea</taxon>
        <taxon>Ampullariidae</taxon>
        <taxon>Pomacea</taxon>
    </lineage>
</organism>
<feature type="region of interest" description="Disordered" evidence="9">
    <location>
        <begin position="185"/>
        <end position="228"/>
    </location>
</feature>
<dbReference type="Pfam" id="PF00010">
    <property type="entry name" value="HLH"/>
    <property type="match status" value="1"/>
</dbReference>
<proteinExistence type="predicted"/>
<protein>
    <recommendedName>
        <fullName evidence="10">BHLH domain-containing protein</fullName>
    </recommendedName>
</protein>
<dbReference type="PANTHER" id="PTHR15402">
    <property type="entry name" value="TRANSCRIPTION FACTOR-LIKE 5 PROTEIN"/>
    <property type="match status" value="1"/>
</dbReference>
<comment type="caution">
    <text evidence="11">The sequence shown here is derived from an EMBL/GenBank/DDBJ whole genome shotgun (WGS) entry which is preliminary data.</text>
</comment>
<dbReference type="GO" id="GO:0007283">
    <property type="term" value="P:spermatogenesis"/>
    <property type="evidence" value="ECO:0007669"/>
    <property type="project" value="UniProtKB-KW"/>
</dbReference>
<dbReference type="PROSITE" id="PS50888">
    <property type="entry name" value="BHLH"/>
    <property type="match status" value="1"/>
</dbReference>
<dbReference type="InterPro" id="IPR039583">
    <property type="entry name" value="TCFL5/SOLH1/2"/>
</dbReference>
<evidence type="ECO:0000256" key="1">
    <source>
        <dbReference type="ARBA" id="ARBA00004123"/>
    </source>
</evidence>
<feature type="region of interest" description="Disordered" evidence="9">
    <location>
        <begin position="55"/>
        <end position="87"/>
    </location>
</feature>
<evidence type="ECO:0000256" key="6">
    <source>
        <dbReference type="ARBA" id="ARBA00023125"/>
    </source>
</evidence>
<name>A0A2T7NM84_POMCA</name>
<dbReference type="SUPFAM" id="SSF47459">
    <property type="entry name" value="HLH, helix-loop-helix DNA-binding domain"/>
    <property type="match status" value="1"/>
</dbReference>
<dbReference type="Proteomes" id="UP000245119">
    <property type="component" value="Linkage Group LG11"/>
</dbReference>
<feature type="region of interest" description="Disordered" evidence="9">
    <location>
        <begin position="250"/>
        <end position="288"/>
    </location>
</feature>
<dbReference type="GO" id="GO:0000981">
    <property type="term" value="F:DNA-binding transcription factor activity, RNA polymerase II-specific"/>
    <property type="evidence" value="ECO:0007669"/>
    <property type="project" value="TreeGrafter"/>
</dbReference>
<dbReference type="SMART" id="SM00353">
    <property type="entry name" value="HLH"/>
    <property type="match status" value="1"/>
</dbReference>
<evidence type="ECO:0000256" key="5">
    <source>
        <dbReference type="ARBA" id="ARBA00023015"/>
    </source>
</evidence>
<evidence type="ECO:0000256" key="9">
    <source>
        <dbReference type="SAM" id="MobiDB-lite"/>
    </source>
</evidence>
<feature type="domain" description="BHLH" evidence="10">
    <location>
        <begin position="110"/>
        <end position="161"/>
    </location>
</feature>
<sequence length="554" mass="56960">MYVGFSSFVDHDIGLKETAIAPATPESSVSTESTSIEISLSSLASVVTNDSGIQGDTDMVDLKPPPAFLFPSQQSQPQPQPTKDSKFGVNVPAQVSGPSTPPSWCRMEHATKEKHRSSSQVHRERIKDSCDQLRVLLPYVRGRKTDMASILEMTVDYLKIVNSKLPHEFHSHVLDMMTKGNAAATCGSRRASGSGGRGAGGRGGRGRGSKRGTTSPSKSLSASSITILNSSTEQQADNFLCTTPGRMLTRSLSRTGYSPSGSGGKGSSGTRGCRTNKRNQSATSGLTLSPAGGRVSVFYSGDSKERGFLQPSHHMATLLVSDGSPPSPITSTPTSSHGLNPVSMHMTCTASPASSSSMAEIGSMTSGPRLFASAAHLALERLVSQSGYGAPPGSMTSALPTRFSLGGERDTASSSSGLSMGTAGMAIPCTTSGMVGYGESPAAPTGYYHYYSGMADLSSAYAVAGGGGGGNGGGIGVCGGGSAGSGSVVTSLCNDFLTSTPLMRLPTSCSSAFASRLPPAPSRGKVEEPDQHFQSLTEAEDVYGSLNSATKGGN</sequence>
<reference evidence="11 12" key="1">
    <citation type="submission" date="2018-04" db="EMBL/GenBank/DDBJ databases">
        <title>The genome of golden apple snail Pomacea canaliculata provides insight into stress tolerance and invasive adaptation.</title>
        <authorList>
            <person name="Liu C."/>
            <person name="Liu B."/>
            <person name="Ren Y."/>
            <person name="Zhang Y."/>
            <person name="Wang H."/>
            <person name="Li S."/>
            <person name="Jiang F."/>
            <person name="Yin L."/>
            <person name="Zhang G."/>
            <person name="Qian W."/>
            <person name="Fan W."/>
        </authorList>
    </citation>
    <scope>NUCLEOTIDE SEQUENCE [LARGE SCALE GENOMIC DNA]</scope>
    <source>
        <strain evidence="11">SZHN2017</strain>
        <tissue evidence="11">Muscle</tissue>
    </source>
</reference>
<dbReference type="GO" id="GO:0005634">
    <property type="term" value="C:nucleus"/>
    <property type="evidence" value="ECO:0007669"/>
    <property type="project" value="UniProtKB-SubCell"/>
</dbReference>
<dbReference type="CDD" id="cd18908">
    <property type="entry name" value="bHLH_SOHLH1_2"/>
    <property type="match status" value="1"/>
</dbReference>
<dbReference type="GO" id="GO:0030154">
    <property type="term" value="P:cell differentiation"/>
    <property type="evidence" value="ECO:0007669"/>
    <property type="project" value="UniProtKB-KW"/>
</dbReference>
<gene>
    <name evidence="11" type="ORF">C0Q70_18079</name>
</gene>
<evidence type="ECO:0000256" key="8">
    <source>
        <dbReference type="ARBA" id="ARBA00023242"/>
    </source>
</evidence>
<evidence type="ECO:0000256" key="7">
    <source>
        <dbReference type="ARBA" id="ARBA00023163"/>
    </source>
</evidence>
<dbReference type="GO" id="GO:0000978">
    <property type="term" value="F:RNA polymerase II cis-regulatory region sequence-specific DNA binding"/>
    <property type="evidence" value="ECO:0007669"/>
    <property type="project" value="TreeGrafter"/>
</dbReference>
<feature type="compositionally biased region" description="Low complexity" evidence="9">
    <location>
        <begin position="211"/>
        <end position="224"/>
    </location>
</feature>
<comment type="subcellular location">
    <subcellularLocation>
        <location evidence="1">Nucleus</location>
    </subcellularLocation>
</comment>
<evidence type="ECO:0000256" key="3">
    <source>
        <dbReference type="ARBA" id="ARBA00022782"/>
    </source>
</evidence>
<dbReference type="AlphaFoldDB" id="A0A2T7NM84"/>
<keyword evidence="7" id="KW-0804">Transcription</keyword>
<feature type="compositionally biased region" description="Gly residues" evidence="9">
    <location>
        <begin position="193"/>
        <end position="203"/>
    </location>
</feature>
<feature type="compositionally biased region" description="Polar residues" evidence="9">
    <location>
        <begin position="278"/>
        <end position="287"/>
    </location>
</feature>
<dbReference type="InterPro" id="IPR011598">
    <property type="entry name" value="bHLH_dom"/>
</dbReference>
<accession>A0A2T7NM84</accession>
<keyword evidence="3" id="KW-0221">Differentiation</keyword>
<dbReference type="EMBL" id="PZQS01000011">
    <property type="protein sequence ID" value="PVD22271.1"/>
    <property type="molecule type" value="Genomic_DNA"/>
</dbReference>
<keyword evidence="12" id="KW-1185">Reference proteome</keyword>
<keyword evidence="5" id="KW-0805">Transcription regulation</keyword>
<dbReference type="PANTHER" id="PTHR15402:SF2">
    <property type="entry name" value="TRANSCRIPTION FACTOR LIKE 5"/>
    <property type="match status" value="1"/>
</dbReference>
<dbReference type="OrthoDB" id="6158527at2759"/>
<dbReference type="Gene3D" id="4.10.280.10">
    <property type="entry name" value="Helix-loop-helix DNA-binding domain"/>
    <property type="match status" value="1"/>
</dbReference>
<evidence type="ECO:0000313" key="11">
    <source>
        <dbReference type="EMBL" id="PVD22271.1"/>
    </source>
</evidence>
<evidence type="ECO:0000256" key="4">
    <source>
        <dbReference type="ARBA" id="ARBA00022871"/>
    </source>
</evidence>
<dbReference type="InterPro" id="IPR036638">
    <property type="entry name" value="HLH_DNA-bd_sf"/>
</dbReference>
<keyword evidence="2" id="KW-0217">Developmental protein</keyword>